<dbReference type="AlphaFoldDB" id="A0A8J9VM72"/>
<proteinExistence type="predicted"/>
<feature type="region of interest" description="Disordered" evidence="1">
    <location>
        <begin position="99"/>
        <end position="155"/>
    </location>
</feature>
<dbReference type="Gene3D" id="1.10.287.690">
    <property type="entry name" value="Helix hairpin bin"/>
    <property type="match status" value="1"/>
</dbReference>
<feature type="compositionally biased region" description="Basic and acidic residues" evidence="1">
    <location>
        <begin position="8"/>
        <end position="18"/>
    </location>
</feature>
<organism evidence="2 3">
    <name type="scientific">Branchiostoma lanceolatum</name>
    <name type="common">Common lancelet</name>
    <name type="synonym">Amphioxus lanceolatum</name>
    <dbReference type="NCBI Taxonomy" id="7740"/>
    <lineage>
        <taxon>Eukaryota</taxon>
        <taxon>Metazoa</taxon>
        <taxon>Chordata</taxon>
        <taxon>Cephalochordata</taxon>
        <taxon>Leptocardii</taxon>
        <taxon>Amphioxiformes</taxon>
        <taxon>Branchiostomatidae</taxon>
        <taxon>Branchiostoma</taxon>
    </lineage>
</organism>
<keyword evidence="3" id="KW-1185">Reference proteome</keyword>
<dbReference type="SUPFAM" id="SSF56672">
    <property type="entry name" value="DNA/RNA polymerases"/>
    <property type="match status" value="1"/>
</dbReference>
<reference evidence="2" key="1">
    <citation type="submission" date="2022-01" db="EMBL/GenBank/DDBJ databases">
        <authorList>
            <person name="Braso-Vives M."/>
        </authorList>
    </citation>
    <scope>NUCLEOTIDE SEQUENCE</scope>
</reference>
<evidence type="ECO:0000256" key="1">
    <source>
        <dbReference type="SAM" id="MobiDB-lite"/>
    </source>
</evidence>
<gene>
    <name evidence="2" type="primary">Hypp6078</name>
    <name evidence="2" type="ORF">BLAG_LOCUS4569</name>
</gene>
<sequence>MIANLSAVEERERKRLEDTDTTTENEDDFMETGMDDNEDYEDVGHSGSYGTSNTFQHIHLDNGEIMQAIVTETEKDFQANFGRHTRKRDRFQKLIEEGQQTEEEAGQQTSEEEEADEETETLLEGDEPIDGVVSDAESPDERQEEGTNGKKAKQRQEHRIYTFDFECAIGDDGLHQPLCARDTIGIIPANGYRHYELQSKEAIDWLNFVAYRDHIQIQHAKNGGEKRVCGRKVDGFCAQTNTVYEYHGCFYHGCKKCYEPWVTNPVNSLKMGQLYADTLRKRGIIKGAGYTYVEIWSHDFEKLKEQDVAYPPYKTLALQSATVPGERDGEASGWPLSVRTASEEDRPAAEERYLTDYAENEGIMLNRDQVAINPGMRALAKLMLNSFWGKFGQRNNFVQTEFVSSPARYFELLGSSKYEVQDVNVVNDHLVEVKYRHRREFISDPPHTNVYLAIFTTAFARLKLYKSLSQLGEAVLYYDTDSIIYKSNGENMLPLGNYLGQFTNECENDGGYITAFCSGGPKNYSYTTASGKTVTKVRGFSLNFRNQQLINFDVMKNMVLGNGPETVDIVDEHKITRDKQAKTIVSKRQVKRYRLVYDKRAIMPDLTTLPFGY</sequence>
<dbReference type="PANTHER" id="PTHR33568:SF3">
    <property type="entry name" value="DNA-DIRECTED DNA POLYMERASE"/>
    <property type="match status" value="1"/>
</dbReference>
<evidence type="ECO:0000313" key="2">
    <source>
        <dbReference type="EMBL" id="CAH1240722.1"/>
    </source>
</evidence>
<dbReference type="OrthoDB" id="6119432at2759"/>
<feature type="compositionally biased region" description="Basic and acidic residues" evidence="1">
    <location>
        <begin position="139"/>
        <end position="155"/>
    </location>
</feature>
<dbReference type="Gene3D" id="3.40.960.10">
    <property type="entry name" value="VSR Endonuclease"/>
    <property type="match status" value="1"/>
</dbReference>
<feature type="compositionally biased region" description="Acidic residues" evidence="1">
    <location>
        <begin position="99"/>
        <end position="129"/>
    </location>
</feature>
<accession>A0A8J9VM72</accession>
<dbReference type="Gene3D" id="3.90.1600.10">
    <property type="entry name" value="Palm domain of DNA polymerase"/>
    <property type="match status" value="1"/>
</dbReference>
<dbReference type="Proteomes" id="UP000838412">
    <property type="component" value="Chromosome 11"/>
</dbReference>
<dbReference type="InterPro" id="IPR023211">
    <property type="entry name" value="DNA_pol_palm_dom_sf"/>
</dbReference>
<evidence type="ECO:0000313" key="3">
    <source>
        <dbReference type="Proteomes" id="UP000838412"/>
    </source>
</evidence>
<feature type="region of interest" description="Disordered" evidence="1">
    <location>
        <begin position="1"/>
        <end position="43"/>
    </location>
</feature>
<dbReference type="PANTHER" id="PTHR33568">
    <property type="entry name" value="DNA POLYMERASE"/>
    <property type="match status" value="1"/>
</dbReference>
<protein>
    <submittedName>
        <fullName evidence="2">Hypp6078 protein</fullName>
    </submittedName>
</protein>
<dbReference type="EMBL" id="OV696696">
    <property type="protein sequence ID" value="CAH1240722.1"/>
    <property type="molecule type" value="Genomic_DNA"/>
</dbReference>
<dbReference type="InterPro" id="IPR043502">
    <property type="entry name" value="DNA/RNA_pol_sf"/>
</dbReference>
<name>A0A8J9VM72_BRALA</name>
<feature type="compositionally biased region" description="Acidic residues" evidence="1">
    <location>
        <begin position="19"/>
        <end position="41"/>
    </location>
</feature>